<dbReference type="GO" id="GO:0016747">
    <property type="term" value="F:acyltransferase activity, transferring groups other than amino-acyl groups"/>
    <property type="evidence" value="ECO:0007669"/>
    <property type="project" value="InterPro"/>
</dbReference>
<proteinExistence type="predicted"/>
<dbReference type="InterPro" id="IPR000182">
    <property type="entry name" value="GNAT_dom"/>
</dbReference>
<dbReference type="Pfam" id="PF00583">
    <property type="entry name" value="Acetyltransf_1"/>
    <property type="match status" value="1"/>
</dbReference>
<gene>
    <name evidence="2" type="ORF">SAMN06265370_104129</name>
</gene>
<dbReference type="PANTHER" id="PTHR43305">
    <property type="entry name" value="FAMILY N-ACETYLTRANSFERASE, PUTATIVE (AFU_ORTHOLOGUE AFUA_2G01380)-RELATED"/>
    <property type="match status" value="1"/>
</dbReference>
<evidence type="ECO:0000313" key="2">
    <source>
        <dbReference type="EMBL" id="SNR41268.1"/>
    </source>
</evidence>
<keyword evidence="3" id="KW-1185">Reference proteome</keyword>
<dbReference type="Proteomes" id="UP000198417">
    <property type="component" value="Unassembled WGS sequence"/>
</dbReference>
<evidence type="ECO:0000259" key="1">
    <source>
        <dbReference type="PROSITE" id="PS51186"/>
    </source>
</evidence>
<dbReference type="EMBL" id="FZNN01000004">
    <property type="protein sequence ID" value="SNR41268.1"/>
    <property type="molecule type" value="Genomic_DNA"/>
</dbReference>
<dbReference type="AlphaFoldDB" id="A0A238W447"/>
<keyword evidence="2" id="KW-0808">Transferase</keyword>
<dbReference type="RefSeq" id="WP_089269695.1">
    <property type="nucleotide sequence ID" value="NZ_FZNN01000004.1"/>
</dbReference>
<sequence length="172" mass="18986">MSNIKIHTATSASDLAAVRDLCWRYRAHLLAHEGAIASLTETFYPEPEYAALLARLELAHAEPDGALLIAKSGDQALACGMYYRFDASSCEIKRVYVDEAARGMGLGRAMVQELLERSRTAGYATARLDTMKSLLGARALYAAMGFRETGEYYDVPDIARGHLCYFEYDLTA</sequence>
<dbReference type="OrthoDB" id="2436196at2"/>
<dbReference type="CDD" id="cd04301">
    <property type="entry name" value="NAT_SF"/>
    <property type="match status" value="1"/>
</dbReference>
<dbReference type="PANTHER" id="PTHR43305:SF1">
    <property type="entry name" value="FAMILY N-ACETYLTRANSFERASE, PUTATIVE (AFU_ORTHOLOGUE AFUA_2G01380)-RELATED"/>
    <property type="match status" value="1"/>
</dbReference>
<dbReference type="InterPro" id="IPR052777">
    <property type="entry name" value="Acetyltransferase_Enz"/>
</dbReference>
<name>A0A238W447_9RHOB</name>
<accession>A0A238W447</accession>
<dbReference type="SUPFAM" id="SSF55729">
    <property type="entry name" value="Acyl-CoA N-acyltransferases (Nat)"/>
    <property type="match status" value="1"/>
</dbReference>
<dbReference type="InterPro" id="IPR016181">
    <property type="entry name" value="Acyl_CoA_acyltransferase"/>
</dbReference>
<protein>
    <submittedName>
        <fullName evidence="2">Predicted N-acetyltransferase YhbS</fullName>
    </submittedName>
</protein>
<dbReference type="Gene3D" id="3.40.630.30">
    <property type="match status" value="1"/>
</dbReference>
<evidence type="ECO:0000313" key="3">
    <source>
        <dbReference type="Proteomes" id="UP000198417"/>
    </source>
</evidence>
<feature type="domain" description="N-acetyltransferase" evidence="1">
    <location>
        <begin position="4"/>
        <end position="171"/>
    </location>
</feature>
<reference evidence="2 3" key="1">
    <citation type="submission" date="2017-06" db="EMBL/GenBank/DDBJ databases">
        <authorList>
            <person name="Kim H.J."/>
            <person name="Triplett B.A."/>
        </authorList>
    </citation>
    <scope>NUCLEOTIDE SEQUENCE [LARGE SCALE GENOMIC DNA]</scope>
    <source>
        <strain evidence="2 3">DSM 29052</strain>
    </source>
</reference>
<organism evidence="2 3">
    <name type="scientific">Puniceibacterium sediminis</name>
    <dbReference type="NCBI Taxonomy" id="1608407"/>
    <lineage>
        <taxon>Bacteria</taxon>
        <taxon>Pseudomonadati</taxon>
        <taxon>Pseudomonadota</taxon>
        <taxon>Alphaproteobacteria</taxon>
        <taxon>Rhodobacterales</taxon>
        <taxon>Paracoccaceae</taxon>
        <taxon>Puniceibacterium</taxon>
    </lineage>
</organism>
<dbReference type="PROSITE" id="PS51186">
    <property type="entry name" value="GNAT"/>
    <property type="match status" value="1"/>
</dbReference>